<keyword evidence="2" id="KW-0812">Transmembrane</keyword>
<dbReference type="AlphaFoldDB" id="A0A5C6NPM7"/>
<accession>A0A5C6NPM7</accession>
<keyword evidence="2" id="KW-0472">Membrane</keyword>
<name>A0A5C6NPM7_9TELE</name>
<organism evidence="3 4">
    <name type="scientific">Takifugu flavidus</name>
    <name type="common">sansaifugu</name>
    <dbReference type="NCBI Taxonomy" id="433684"/>
    <lineage>
        <taxon>Eukaryota</taxon>
        <taxon>Metazoa</taxon>
        <taxon>Chordata</taxon>
        <taxon>Craniata</taxon>
        <taxon>Vertebrata</taxon>
        <taxon>Euteleostomi</taxon>
        <taxon>Actinopterygii</taxon>
        <taxon>Neopterygii</taxon>
        <taxon>Teleostei</taxon>
        <taxon>Neoteleostei</taxon>
        <taxon>Acanthomorphata</taxon>
        <taxon>Eupercaria</taxon>
        <taxon>Tetraodontiformes</taxon>
        <taxon>Tetradontoidea</taxon>
        <taxon>Tetraodontidae</taxon>
        <taxon>Takifugu</taxon>
    </lineage>
</organism>
<gene>
    <name evidence="3" type="ORF">D4764_19G0008140</name>
</gene>
<protein>
    <submittedName>
        <fullName evidence="3">Uncharacterized protein</fullName>
    </submittedName>
</protein>
<reference evidence="3 4" key="1">
    <citation type="submission" date="2019-04" db="EMBL/GenBank/DDBJ databases">
        <title>Chromosome genome assembly for Takifugu flavidus.</title>
        <authorList>
            <person name="Xiao S."/>
        </authorList>
    </citation>
    <scope>NUCLEOTIDE SEQUENCE [LARGE SCALE GENOMIC DNA]</scope>
    <source>
        <strain evidence="3">HTHZ2018</strain>
        <tissue evidence="3">Muscle</tissue>
    </source>
</reference>
<keyword evidence="4" id="KW-1185">Reference proteome</keyword>
<keyword evidence="2" id="KW-1133">Transmembrane helix</keyword>
<comment type="caution">
    <text evidence="3">The sequence shown here is derived from an EMBL/GenBank/DDBJ whole genome shotgun (WGS) entry which is preliminary data.</text>
</comment>
<feature type="transmembrane region" description="Helical" evidence="2">
    <location>
        <begin position="111"/>
        <end position="135"/>
    </location>
</feature>
<evidence type="ECO:0000256" key="1">
    <source>
        <dbReference type="SAM" id="MobiDB-lite"/>
    </source>
</evidence>
<feature type="region of interest" description="Disordered" evidence="1">
    <location>
        <begin position="12"/>
        <end position="78"/>
    </location>
</feature>
<evidence type="ECO:0000313" key="4">
    <source>
        <dbReference type="Proteomes" id="UP000324091"/>
    </source>
</evidence>
<evidence type="ECO:0000256" key="2">
    <source>
        <dbReference type="SAM" id="Phobius"/>
    </source>
</evidence>
<dbReference type="Proteomes" id="UP000324091">
    <property type="component" value="Chromosome 19"/>
</dbReference>
<evidence type="ECO:0000313" key="3">
    <source>
        <dbReference type="EMBL" id="TWW69016.1"/>
    </source>
</evidence>
<sequence length="170" mass="18850">MLDNEALVTMAMSGGDDPTTANRLHVPASASSQFRRKTAGLLRREQRPARGAKPADTSRLLSDVTLPPSGPPEAFRASPGPMEVLSGPWADVALLLRQTIAQADRHTIYPLWLFGLLLFFSVCLLLLQLIIYLSWKLRQVEAELSESPQDRGAIYRRVDRSATLRRRSVG</sequence>
<dbReference type="EMBL" id="RHFK02000011">
    <property type="protein sequence ID" value="TWW69016.1"/>
    <property type="molecule type" value="Genomic_DNA"/>
</dbReference>
<proteinExistence type="predicted"/>